<sequence length="74" mass="8017">MVFCLGVPVAFPLPLSSLYANQGRVEPSLPSKDSSSRLPTSKSYSFSGVPVSTWFSQLSAAKHHSRTYHFPSSA</sequence>
<keyword evidence="2" id="KW-1185">Reference proteome</keyword>
<evidence type="ECO:0000313" key="1">
    <source>
        <dbReference type="EMBL" id="GAA0152794.1"/>
    </source>
</evidence>
<gene>
    <name evidence="1" type="ORF">LIER_11186</name>
</gene>
<dbReference type="AlphaFoldDB" id="A0AAV3PM66"/>
<reference evidence="1 2" key="1">
    <citation type="submission" date="2024-01" db="EMBL/GenBank/DDBJ databases">
        <title>The complete chloroplast genome sequence of Lithospermum erythrorhizon: insights into the phylogenetic relationship among Boraginaceae species and the maternal lineages of purple gromwells.</title>
        <authorList>
            <person name="Okada T."/>
            <person name="Watanabe K."/>
        </authorList>
    </citation>
    <scope>NUCLEOTIDE SEQUENCE [LARGE SCALE GENOMIC DNA]</scope>
</reference>
<evidence type="ECO:0000313" key="2">
    <source>
        <dbReference type="Proteomes" id="UP001454036"/>
    </source>
</evidence>
<organism evidence="1 2">
    <name type="scientific">Lithospermum erythrorhizon</name>
    <name type="common">Purple gromwell</name>
    <name type="synonym">Lithospermum officinale var. erythrorhizon</name>
    <dbReference type="NCBI Taxonomy" id="34254"/>
    <lineage>
        <taxon>Eukaryota</taxon>
        <taxon>Viridiplantae</taxon>
        <taxon>Streptophyta</taxon>
        <taxon>Embryophyta</taxon>
        <taxon>Tracheophyta</taxon>
        <taxon>Spermatophyta</taxon>
        <taxon>Magnoliopsida</taxon>
        <taxon>eudicotyledons</taxon>
        <taxon>Gunneridae</taxon>
        <taxon>Pentapetalae</taxon>
        <taxon>asterids</taxon>
        <taxon>lamiids</taxon>
        <taxon>Boraginales</taxon>
        <taxon>Boraginaceae</taxon>
        <taxon>Boraginoideae</taxon>
        <taxon>Lithospermeae</taxon>
        <taxon>Lithospermum</taxon>
    </lineage>
</organism>
<protein>
    <recommendedName>
        <fullName evidence="3">Secreted protein</fullName>
    </recommendedName>
</protein>
<dbReference type="Proteomes" id="UP001454036">
    <property type="component" value="Unassembled WGS sequence"/>
</dbReference>
<dbReference type="EMBL" id="BAABME010002051">
    <property type="protein sequence ID" value="GAA0152794.1"/>
    <property type="molecule type" value="Genomic_DNA"/>
</dbReference>
<accession>A0AAV3PM66</accession>
<name>A0AAV3PM66_LITER</name>
<proteinExistence type="predicted"/>
<comment type="caution">
    <text evidence="1">The sequence shown here is derived from an EMBL/GenBank/DDBJ whole genome shotgun (WGS) entry which is preliminary data.</text>
</comment>
<evidence type="ECO:0008006" key="3">
    <source>
        <dbReference type="Google" id="ProtNLM"/>
    </source>
</evidence>